<evidence type="ECO:0000256" key="2">
    <source>
        <dbReference type="PIRSR" id="PIRSR029792-1"/>
    </source>
</evidence>
<dbReference type="PANTHER" id="PTHR33442:SF5">
    <property type="entry name" value="BIFUNCTIONAL TRANS-3-HYDROXY-L-PROLINE DEHYDRATASE_2-EPIMERASE"/>
    <property type="match status" value="1"/>
</dbReference>
<comment type="caution">
    <text evidence="3">The sequence shown here is derived from an EMBL/GenBank/DDBJ whole genome shotgun (WGS) entry which is preliminary data.</text>
</comment>
<dbReference type="PIRSF" id="PIRSF029792">
    <property type="entry name" value="Pro_racemase"/>
    <property type="match status" value="1"/>
</dbReference>
<organism evidence="3 4">
    <name type="scientific">Fusarium zealandicum</name>
    <dbReference type="NCBI Taxonomy" id="1053134"/>
    <lineage>
        <taxon>Eukaryota</taxon>
        <taxon>Fungi</taxon>
        <taxon>Dikarya</taxon>
        <taxon>Ascomycota</taxon>
        <taxon>Pezizomycotina</taxon>
        <taxon>Sordariomycetes</taxon>
        <taxon>Hypocreomycetidae</taxon>
        <taxon>Hypocreales</taxon>
        <taxon>Nectriaceae</taxon>
        <taxon>Fusarium</taxon>
        <taxon>Fusarium staphyleae species complex</taxon>
    </lineage>
</organism>
<dbReference type="PANTHER" id="PTHR33442">
    <property type="entry name" value="TRANS-3-HYDROXY-L-PROLINE DEHYDRATASE"/>
    <property type="match status" value="1"/>
</dbReference>
<name>A0A8H4UJY6_9HYPO</name>
<gene>
    <name evidence="3" type="ORF">FZEAL_5356</name>
</gene>
<protein>
    <recommendedName>
        <fullName evidence="5">Proline racemase</fullName>
    </recommendedName>
</protein>
<feature type="active site" description="Proton donor" evidence="2">
    <location>
        <position position="257"/>
    </location>
</feature>
<accession>A0A8H4UJY6</accession>
<dbReference type="SFLD" id="SFLDS00028">
    <property type="entry name" value="Proline_Racemase"/>
    <property type="match status" value="1"/>
</dbReference>
<dbReference type="OrthoDB" id="6409228at2759"/>
<proteinExistence type="inferred from homology"/>
<dbReference type="AlphaFoldDB" id="A0A8H4UJY6"/>
<dbReference type="FunFam" id="3.10.310.10:FF:000005">
    <property type="entry name" value="Proline racemase"/>
    <property type="match status" value="1"/>
</dbReference>
<sequence>MRSKRSISIVCCHAEGEVGDVVVGGVIDVPAKTMHDKLVHYMAEKDDLRRLLVQEPRGRLEMCVNLVVPPCRPDADAGFLIMAPSDWVPMSGSNCICTTTVLLETGIVPMKEPVTQVRLDTAAGLVVATAECQNGRCKSVSFDNVAAFVYALDKEIHVPGLGKVLVDIAYGGQWFVLIQAESLGITVETVNADRLIDLGKRIKSAVLVQCMPTHPENPSICGINNTIITEPLVDGPEGKTVKHTAIVTPGRLDRSPCGTGSSARLAILHTRGLVQVDEPVRFRSIIDTEFVGHIRGTTKVGGDEAVLPTIKGRAWITGEKQVHLDPDDPFPTGFSLTG</sequence>
<dbReference type="Proteomes" id="UP000635477">
    <property type="component" value="Unassembled WGS sequence"/>
</dbReference>
<evidence type="ECO:0000313" key="3">
    <source>
        <dbReference type="EMBL" id="KAF4978251.1"/>
    </source>
</evidence>
<evidence type="ECO:0000313" key="4">
    <source>
        <dbReference type="Proteomes" id="UP000635477"/>
    </source>
</evidence>
<keyword evidence="4" id="KW-1185">Reference proteome</keyword>
<dbReference type="Pfam" id="PF05544">
    <property type="entry name" value="Pro_racemase"/>
    <property type="match status" value="1"/>
</dbReference>
<reference evidence="3" key="1">
    <citation type="journal article" date="2020" name="BMC Genomics">
        <title>Correction to: Identification and distribution of gene clusters required for synthesis of sphingolipid metabolism inhibitors in diverse species of the filamentous fungus Fusarium.</title>
        <authorList>
            <person name="Kim H.S."/>
            <person name="Lohmar J.M."/>
            <person name="Busman M."/>
            <person name="Brown D.W."/>
            <person name="Naumann T.A."/>
            <person name="Divon H.H."/>
            <person name="Lysoe E."/>
            <person name="Uhlig S."/>
            <person name="Proctor R.H."/>
        </authorList>
    </citation>
    <scope>NUCLEOTIDE SEQUENCE</scope>
    <source>
        <strain evidence="3">NRRL 22465</strain>
    </source>
</reference>
<dbReference type="InterPro" id="IPR008794">
    <property type="entry name" value="Pro_racemase_fam"/>
</dbReference>
<evidence type="ECO:0000256" key="1">
    <source>
        <dbReference type="ARBA" id="ARBA00007529"/>
    </source>
</evidence>
<reference evidence="3" key="2">
    <citation type="submission" date="2020-05" db="EMBL/GenBank/DDBJ databases">
        <authorList>
            <person name="Kim H.-S."/>
            <person name="Proctor R.H."/>
            <person name="Brown D.W."/>
        </authorList>
    </citation>
    <scope>NUCLEOTIDE SEQUENCE</scope>
    <source>
        <strain evidence="3">NRRL 22465</strain>
    </source>
</reference>
<dbReference type="Gene3D" id="3.10.310.10">
    <property type="entry name" value="Diaminopimelate Epimerase, Chain A, domain 1"/>
    <property type="match status" value="2"/>
</dbReference>
<dbReference type="GO" id="GO:0047580">
    <property type="term" value="F:4-hydroxyproline epimerase activity"/>
    <property type="evidence" value="ECO:0007669"/>
    <property type="project" value="TreeGrafter"/>
</dbReference>
<feature type="active site" description="Proton acceptor" evidence="2">
    <location>
        <position position="91"/>
    </location>
</feature>
<dbReference type="SUPFAM" id="SSF54506">
    <property type="entry name" value="Diaminopimelate epimerase-like"/>
    <property type="match status" value="1"/>
</dbReference>
<evidence type="ECO:0008006" key="5">
    <source>
        <dbReference type="Google" id="ProtNLM"/>
    </source>
</evidence>
<comment type="similarity">
    <text evidence="1">Belongs to the proline racemase family.</text>
</comment>
<dbReference type="EMBL" id="JABEYC010000385">
    <property type="protein sequence ID" value="KAF4978251.1"/>
    <property type="molecule type" value="Genomic_DNA"/>
</dbReference>